<dbReference type="PANTHER" id="PTHR15107:SF0">
    <property type="entry name" value="DNA ENDONUCLEASE ACTIVATOR CTP1 C-TERMINAL DOMAIN-CONTAINING PROTEIN"/>
    <property type="match status" value="1"/>
</dbReference>
<keyword evidence="8" id="KW-1185">Reference proteome</keyword>
<keyword evidence="4" id="KW-0175">Coiled coil</keyword>
<feature type="coiled-coil region" evidence="4">
    <location>
        <begin position="57"/>
        <end position="296"/>
    </location>
</feature>
<dbReference type="GO" id="GO:0005634">
    <property type="term" value="C:nucleus"/>
    <property type="evidence" value="ECO:0007669"/>
    <property type="project" value="UniProtKB-SubCell"/>
</dbReference>
<comment type="caution">
    <text evidence="7">The sequence shown here is derived from an EMBL/GenBank/DDBJ whole genome shotgun (WGS) entry which is preliminary data.</text>
</comment>
<protein>
    <recommendedName>
        <fullName evidence="6">DNA endonuclease activator Ctp1 C-terminal domain-containing protein</fullName>
    </recommendedName>
</protein>
<evidence type="ECO:0000313" key="7">
    <source>
        <dbReference type="EMBL" id="KAJ4828000.1"/>
    </source>
</evidence>
<reference evidence="7" key="2">
    <citation type="journal article" date="2023" name="Plants (Basel)">
        <title>Annotation of the Turnera subulata (Passifloraceae) Draft Genome Reveals the S-Locus Evolved after the Divergence of Turneroideae from Passifloroideae in a Stepwise Manner.</title>
        <authorList>
            <person name="Henning P.M."/>
            <person name="Roalson E.H."/>
            <person name="Mir W."/>
            <person name="McCubbin A.G."/>
            <person name="Shore J.S."/>
        </authorList>
    </citation>
    <scope>NUCLEOTIDE SEQUENCE</scope>
    <source>
        <strain evidence="7">F60SS</strain>
    </source>
</reference>
<dbReference type="Proteomes" id="UP001141552">
    <property type="component" value="Unassembled WGS sequence"/>
</dbReference>
<dbReference type="AlphaFoldDB" id="A0A9Q0J557"/>
<keyword evidence="2" id="KW-0227">DNA damage</keyword>
<organism evidence="7 8">
    <name type="scientific">Turnera subulata</name>
    <dbReference type="NCBI Taxonomy" id="218843"/>
    <lineage>
        <taxon>Eukaryota</taxon>
        <taxon>Viridiplantae</taxon>
        <taxon>Streptophyta</taxon>
        <taxon>Embryophyta</taxon>
        <taxon>Tracheophyta</taxon>
        <taxon>Spermatophyta</taxon>
        <taxon>Magnoliopsida</taxon>
        <taxon>eudicotyledons</taxon>
        <taxon>Gunneridae</taxon>
        <taxon>Pentapetalae</taxon>
        <taxon>rosids</taxon>
        <taxon>fabids</taxon>
        <taxon>Malpighiales</taxon>
        <taxon>Passifloraceae</taxon>
        <taxon>Turnera</taxon>
    </lineage>
</organism>
<evidence type="ECO:0000313" key="8">
    <source>
        <dbReference type="Proteomes" id="UP001141552"/>
    </source>
</evidence>
<dbReference type="GO" id="GO:0010792">
    <property type="term" value="P:DNA double-strand break processing involved in repair via single-strand annealing"/>
    <property type="evidence" value="ECO:0007669"/>
    <property type="project" value="TreeGrafter"/>
</dbReference>
<dbReference type="Pfam" id="PF08573">
    <property type="entry name" value="SAE2"/>
    <property type="match status" value="1"/>
</dbReference>
<evidence type="ECO:0000256" key="4">
    <source>
        <dbReference type="SAM" id="Coils"/>
    </source>
</evidence>
<dbReference type="InterPro" id="IPR033316">
    <property type="entry name" value="RBBP8-like"/>
</dbReference>
<evidence type="ECO:0000256" key="1">
    <source>
        <dbReference type="ARBA" id="ARBA00004123"/>
    </source>
</evidence>
<keyword evidence="3" id="KW-0539">Nucleus</keyword>
<evidence type="ECO:0000256" key="5">
    <source>
        <dbReference type="SAM" id="MobiDB-lite"/>
    </source>
</evidence>
<feature type="compositionally biased region" description="Polar residues" evidence="5">
    <location>
        <begin position="508"/>
        <end position="524"/>
    </location>
</feature>
<reference evidence="7" key="1">
    <citation type="submission" date="2022-02" db="EMBL/GenBank/DDBJ databases">
        <authorList>
            <person name="Henning P.M."/>
            <person name="McCubbin A.G."/>
            <person name="Shore J.S."/>
        </authorList>
    </citation>
    <scope>NUCLEOTIDE SEQUENCE</scope>
    <source>
        <strain evidence="7">F60SS</strain>
        <tissue evidence="7">Leaves</tissue>
    </source>
</reference>
<evidence type="ECO:0000259" key="6">
    <source>
        <dbReference type="Pfam" id="PF08573"/>
    </source>
</evidence>
<dbReference type="OrthoDB" id="5801062at2759"/>
<sequence length="609" mass="69983">MEKDEGKYVSGLSTILVATIEEAKERISQIEYIFCTQLYPNIHSRSMTSEDAWKSKETDLLLRIEKLELEKQEAIAQNRSLTLEKEKWFSDREEQANSLAATVRTQQIRIEHLEAKLMEKSKEVDEGMELQSTLLQLIQTKSNFIAEKEKQLKESEEKASGLVTRVSSLEKEVQELLAELREKSENQNDMEKSVRRRVDALLSTAEANHEKEKKELAFKLECLEQNVSELQDKLDKKTRESEKGQEMQAKLLQQIEASDMETVKQKQKLESSEDEKRRLFDKVNSLEESINELQENLSGRSEGEGKASYEKLYQKLLAETKKNKVAVDAYKRLKSKYNYLLSQSGLIIENKVPREKYEDQIGLQKQQEDPTNSLDFEDKHLDSFQADCEMDKIKSENEFSGSLENDEVAKSIPPSCFQPPASGYIAPKRPSSAISGPVVGKKRLASSWINTRSHHRKDGPDPHDDFLDTPLEKLRGNLNKTIKEELVDHDVPCQKDMNPSNLDDETQDMNANPCPQEQQIPQQVAGQRSFKYIEPVRKKAERENLKGVECKQCKKFYDAVLPSDGGKYANGDKQNFRCEHLDGVSRHRYKYIPPSTPEGFWNIGFESEM</sequence>
<evidence type="ECO:0000256" key="2">
    <source>
        <dbReference type="ARBA" id="ARBA00022763"/>
    </source>
</evidence>
<evidence type="ECO:0000256" key="3">
    <source>
        <dbReference type="ARBA" id="ARBA00023242"/>
    </source>
</evidence>
<accession>A0A9Q0J557</accession>
<dbReference type="EMBL" id="JAKUCV010006289">
    <property type="protein sequence ID" value="KAJ4828000.1"/>
    <property type="molecule type" value="Genomic_DNA"/>
</dbReference>
<dbReference type="InterPro" id="IPR013882">
    <property type="entry name" value="Ctp1_C"/>
</dbReference>
<comment type="subcellular location">
    <subcellularLocation>
        <location evidence="1">Nucleus</location>
    </subcellularLocation>
</comment>
<proteinExistence type="predicted"/>
<gene>
    <name evidence="7" type="ORF">Tsubulata_006183</name>
</gene>
<feature type="region of interest" description="Disordered" evidence="5">
    <location>
        <begin position="504"/>
        <end position="524"/>
    </location>
</feature>
<name>A0A9Q0J557_9ROSI</name>
<dbReference type="PANTHER" id="PTHR15107">
    <property type="entry name" value="RETINOBLASTOMA BINDING PROTEIN 8"/>
    <property type="match status" value="1"/>
</dbReference>
<feature type="domain" description="DNA endonuclease activator Ctp1 C-terminal" evidence="6">
    <location>
        <begin position="579"/>
        <end position="605"/>
    </location>
</feature>
<dbReference type="GO" id="GO:0003684">
    <property type="term" value="F:damaged DNA binding"/>
    <property type="evidence" value="ECO:0007669"/>
    <property type="project" value="TreeGrafter"/>
</dbReference>